<sequence length="377" mass="42343">MADEAWRIPRLIRNICTTRVLAVRKNITVPPPIPSKLQNLLYAFRESKVLFAACDLGIFDIIQESDAPQSVADMSSKMGSDAEATACFMDTLVALELLDKSKHGGSWLYSNSDTAKQFLTKSSPHSIYGYIRHSNKVIYPLFGNLESAVREGSNQWMRTFKISAEDLWKSSYNTEEDRVRFQSAMHTTSRHFCHAVVTAFDLRSFKSCCDLGGGTGTMAYTLCQYYPNMKITVCEMQSVVDSAHHFYPSSEECPNQGNVSYVVGDFFQADLPKADLYILSRILHDWPIEKVQLILSNVIKCLPSGGCLLIAEAFLDKDKTGPKSVLLQSLNMLVQMEGRERTAEEYKEIMRERGFVDNKTKKLESSAGSDAILCRKA</sequence>
<comment type="subunit">
    <text evidence="1">Homodimer.</text>
</comment>
<evidence type="ECO:0000256" key="7">
    <source>
        <dbReference type="ARBA" id="ARBA00040730"/>
    </source>
</evidence>
<dbReference type="GO" id="GO:0017096">
    <property type="term" value="F:acetylserotonin O-methyltransferase activity"/>
    <property type="evidence" value="ECO:0007669"/>
    <property type="project" value="UniProtKB-EC"/>
</dbReference>
<name>A0A2B4RE39_STYPI</name>
<dbReference type="Gene3D" id="3.40.50.150">
    <property type="entry name" value="Vaccinia Virus protein VP39"/>
    <property type="match status" value="1"/>
</dbReference>
<evidence type="ECO:0000256" key="2">
    <source>
        <dbReference type="ARBA" id="ARBA00022603"/>
    </source>
</evidence>
<dbReference type="InterPro" id="IPR036388">
    <property type="entry name" value="WH-like_DNA-bd_sf"/>
</dbReference>
<dbReference type="InterPro" id="IPR036390">
    <property type="entry name" value="WH_DNA-bd_sf"/>
</dbReference>
<dbReference type="PROSITE" id="PS51683">
    <property type="entry name" value="SAM_OMT_II"/>
    <property type="match status" value="1"/>
</dbReference>
<dbReference type="InterPro" id="IPR016461">
    <property type="entry name" value="COMT-like"/>
</dbReference>
<protein>
    <recommendedName>
        <fullName evidence="7">Acetylserotonin O-methyltransferase</fullName>
        <ecNumber evidence="6">2.1.1.4</ecNumber>
    </recommendedName>
    <alternativeName>
        <fullName evidence="8">Hydroxyindole O-methyltransferase</fullName>
    </alternativeName>
</protein>
<dbReference type="GO" id="GO:0032259">
    <property type="term" value="P:methylation"/>
    <property type="evidence" value="ECO:0007669"/>
    <property type="project" value="UniProtKB-KW"/>
</dbReference>
<dbReference type="EMBL" id="LSMT01000756">
    <property type="protein sequence ID" value="PFX14607.1"/>
    <property type="molecule type" value="Genomic_DNA"/>
</dbReference>
<dbReference type="PANTHER" id="PTHR43712:SF2">
    <property type="entry name" value="O-METHYLTRANSFERASE CICE"/>
    <property type="match status" value="1"/>
</dbReference>
<keyword evidence="2 12" id="KW-0489">Methyltransferase</keyword>
<evidence type="ECO:0000313" key="12">
    <source>
        <dbReference type="EMBL" id="PFX14607.1"/>
    </source>
</evidence>
<gene>
    <name evidence="12" type="primary">ASMTL</name>
    <name evidence="12" type="ORF">AWC38_SpisGene21221</name>
</gene>
<organism evidence="12 13">
    <name type="scientific">Stylophora pistillata</name>
    <name type="common">Smooth cauliflower coral</name>
    <dbReference type="NCBI Taxonomy" id="50429"/>
    <lineage>
        <taxon>Eukaryota</taxon>
        <taxon>Metazoa</taxon>
        <taxon>Cnidaria</taxon>
        <taxon>Anthozoa</taxon>
        <taxon>Hexacorallia</taxon>
        <taxon>Scleractinia</taxon>
        <taxon>Astrocoeniina</taxon>
        <taxon>Pocilloporidae</taxon>
        <taxon>Stylophora</taxon>
    </lineage>
</organism>
<dbReference type="SUPFAM" id="SSF46785">
    <property type="entry name" value="Winged helix' DNA-binding domain"/>
    <property type="match status" value="1"/>
</dbReference>
<accession>A0A2B4RE39</accession>
<evidence type="ECO:0000256" key="4">
    <source>
        <dbReference type="ARBA" id="ARBA00022691"/>
    </source>
</evidence>
<evidence type="ECO:0000256" key="1">
    <source>
        <dbReference type="ARBA" id="ARBA00011738"/>
    </source>
</evidence>
<evidence type="ECO:0000256" key="9">
    <source>
        <dbReference type="PIRSR" id="PIRSR005739-1"/>
    </source>
</evidence>
<evidence type="ECO:0000313" key="13">
    <source>
        <dbReference type="Proteomes" id="UP000225706"/>
    </source>
</evidence>
<proteinExistence type="predicted"/>
<dbReference type="AlphaFoldDB" id="A0A2B4RE39"/>
<evidence type="ECO:0000256" key="6">
    <source>
        <dbReference type="ARBA" id="ARBA00039116"/>
    </source>
</evidence>
<evidence type="ECO:0000256" key="3">
    <source>
        <dbReference type="ARBA" id="ARBA00022679"/>
    </source>
</evidence>
<feature type="active site" description="Proton acceptor" evidence="9">
    <location>
        <position position="284"/>
    </location>
</feature>
<keyword evidence="3 12" id="KW-0808">Transferase</keyword>
<dbReference type="Proteomes" id="UP000225706">
    <property type="component" value="Unassembled WGS sequence"/>
</dbReference>
<dbReference type="InterPro" id="IPR012967">
    <property type="entry name" value="COMT_dimerisation"/>
</dbReference>
<dbReference type="Pfam" id="PF00891">
    <property type="entry name" value="Methyltransf_2"/>
    <property type="match status" value="1"/>
</dbReference>
<dbReference type="PANTHER" id="PTHR43712">
    <property type="entry name" value="PUTATIVE (AFU_ORTHOLOGUE AFUA_4G14580)-RELATED"/>
    <property type="match status" value="1"/>
</dbReference>
<dbReference type="InterPro" id="IPR001077">
    <property type="entry name" value="COMT_C"/>
</dbReference>
<evidence type="ECO:0000256" key="5">
    <source>
        <dbReference type="ARBA" id="ARBA00037645"/>
    </source>
</evidence>
<feature type="domain" description="O-methyltransferase C-terminal" evidence="10">
    <location>
        <begin position="142"/>
        <end position="355"/>
    </location>
</feature>
<comment type="caution">
    <text evidence="12">The sequence shown here is derived from an EMBL/GenBank/DDBJ whole genome shotgun (WGS) entry which is preliminary data.</text>
</comment>
<dbReference type="InterPro" id="IPR029063">
    <property type="entry name" value="SAM-dependent_MTases_sf"/>
</dbReference>
<dbReference type="FunFam" id="3.40.50.150:FF:000146">
    <property type="entry name" value="Acetylserotonin O-methyltransferase"/>
    <property type="match status" value="1"/>
</dbReference>
<reference evidence="13" key="1">
    <citation type="journal article" date="2017" name="bioRxiv">
        <title>Comparative analysis of the genomes of Stylophora pistillata and Acropora digitifera provides evidence for extensive differences between species of corals.</title>
        <authorList>
            <person name="Voolstra C.R."/>
            <person name="Li Y."/>
            <person name="Liew Y.J."/>
            <person name="Baumgarten S."/>
            <person name="Zoccola D."/>
            <person name="Flot J.-F."/>
            <person name="Tambutte S."/>
            <person name="Allemand D."/>
            <person name="Aranda M."/>
        </authorList>
    </citation>
    <scope>NUCLEOTIDE SEQUENCE [LARGE SCALE GENOMIC DNA]</scope>
</reference>
<keyword evidence="4" id="KW-0949">S-adenosyl-L-methionine</keyword>
<dbReference type="SUPFAM" id="SSF53335">
    <property type="entry name" value="S-adenosyl-L-methionine-dependent methyltransferases"/>
    <property type="match status" value="1"/>
</dbReference>
<comment type="function">
    <text evidence="5">Catalyzes the transfer of a methyl group onto N-acetylserotonin, producing melatonin (N-acetyl-5-methoxytryptamine).</text>
</comment>
<dbReference type="Gene3D" id="1.10.10.10">
    <property type="entry name" value="Winged helix-like DNA-binding domain superfamily/Winged helix DNA-binding domain"/>
    <property type="match status" value="1"/>
</dbReference>
<dbReference type="EC" id="2.1.1.4" evidence="6"/>
<evidence type="ECO:0000259" key="11">
    <source>
        <dbReference type="Pfam" id="PF08100"/>
    </source>
</evidence>
<keyword evidence="13" id="KW-1185">Reference proteome</keyword>
<dbReference type="GO" id="GO:0046983">
    <property type="term" value="F:protein dimerization activity"/>
    <property type="evidence" value="ECO:0007669"/>
    <property type="project" value="InterPro"/>
</dbReference>
<dbReference type="OrthoDB" id="10267058at2759"/>
<feature type="domain" description="O-methyltransferase dimerisation" evidence="11">
    <location>
        <begin position="40"/>
        <end position="120"/>
    </location>
</feature>
<evidence type="ECO:0000256" key="8">
    <source>
        <dbReference type="ARBA" id="ARBA00043054"/>
    </source>
</evidence>
<dbReference type="FunFam" id="1.10.10.10:FF:000358">
    <property type="entry name" value="Acetylserotonin O-methyltransferase"/>
    <property type="match status" value="1"/>
</dbReference>
<dbReference type="Pfam" id="PF08100">
    <property type="entry name" value="Dimerisation"/>
    <property type="match status" value="1"/>
</dbReference>
<evidence type="ECO:0000259" key="10">
    <source>
        <dbReference type="Pfam" id="PF00891"/>
    </source>
</evidence>
<dbReference type="PIRSF" id="PIRSF005739">
    <property type="entry name" value="O-mtase"/>
    <property type="match status" value="1"/>
</dbReference>
<dbReference type="STRING" id="50429.A0A2B4RE39"/>